<feature type="binding site" evidence="4">
    <location>
        <position position="311"/>
    </location>
    <ligand>
        <name>NAD(+)</name>
        <dbReference type="ChEBI" id="CHEBI:57540"/>
    </ligand>
</feature>
<accession>A0AAX4NER4</accession>
<evidence type="ECO:0000256" key="4">
    <source>
        <dbReference type="PIRSR" id="PIRSR000105-2"/>
    </source>
</evidence>
<dbReference type="Proteomes" id="UP001451606">
    <property type="component" value="Chromosome"/>
</dbReference>
<dbReference type="KEGG" id="omr:OXIME_000332"/>
<evidence type="ECO:0000313" key="7">
    <source>
        <dbReference type="EMBL" id="WYX99788.1"/>
    </source>
</evidence>
<dbReference type="GeneID" id="95967056"/>
<feature type="domain" description="3-hydroxyacyl-CoA dehydrogenase NAD binding" evidence="6">
    <location>
        <begin position="80"/>
        <end position="208"/>
    </location>
</feature>
<sequence>MEIKKIAVVGSGSMGSAIAEIFAFNGFEVLLKDQNIDLVNSGIKRIKKILQGQLLFQEGRSSKEIARIETLGVVLSEEQKEAIRTKLKSHLTERKVEEIMGRIKPVVDYSQFENVDYVVEAVFENMDVKKAVMKDLSDHCRENAIISTNTSSLSITKISSFISNPERSIVTHFFNPPYTLPLVEIVPGMRTADATVREMMEFYSKLKNHRGFMKPIKVKEVPGFLVNRILVPVLNEAAIMLDEGVAEAGDIDTAMKLGAGFPMGPLELADMVGIDVTFDVIRILYEEYADQKYRPSLLLKRMVDSNKLGIKNGEGFYSYH</sequence>
<feature type="domain" description="3-hydroxyacyl-CoA dehydrogenase C-terminal" evidence="5">
    <location>
        <begin position="223"/>
        <end position="319"/>
    </location>
</feature>
<dbReference type="AlphaFoldDB" id="A0AAX4NER4"/>
<keyword evidence="2" id="KW-0560">Oxidoreductase</keyword>
<dbReference type="GO" id="GO:0070403">
    <property type="term" value="F:NAD+ binding"/>
    <property type="evidence" value="ECO:0007669"/>
    <property type="project" value="InterPro"/>
</dbReference>
<name>A0AAX4NER4_9ARCH</name>
<keyword evidence="4" id="KW-0520">NAD</keyword>
<dbReference type="GO" id="GO:0016616">
    <property type="term" value="F:oxidoreductase activity, acting on the CH-OH group of donors, NAD or NADP as acceptor"/>
    <property type="evidence" value="ECO:0007669"/>
    <property type="project" value="InterPro"/>
</dbReference>
<dbReference type="InterPro" id="IPR006108">
    <property type="entry name" value="3HC_DH_C"/>
</dbReference>
<feature type="binding site" evidence="4">
    <location>
        <position position="129"/>
    </location>
    <ligand>
        <name>NAD(+)</name>
        <dbReference type="ChEBI" id="CHEBI:57540"/>
    </ligand>
</feature>
<feature type="binding site" evidence="4">
    <location>
        <position position="124"/>
    </location>
    <ligand>
        <name>NAD(+)</name>
        <dbReference type="ChEBI" id="CHEBI:57540"/>
    </ligand>
</feature>
<keyword evidence="8" id="KW-1185">Reference proteome</keyword>
<dbReference type="RefSeq" id="WP_393971750.1">
    <property type="nucleotide sequence ID" value="NZ_CP133772.1"/>
</dbReference>
<dbReference type="PIRSF" id="PIRSF000105">
    <property type="entry name" value="HCDH"/>
    <property type="match status" value="1"/>
</dbReference>
<dbReference type="InterPro" id="IPR022694">
    <property type="entry name" value="3-OHacyl-CoA_DH"/>
</dbReference>
<dbReference type="PANTHER" id="PTHR48075:SF5">
    <property type="entry name" value="3-HYDROXYBUTYRYL-COA DEHYDROGENASE"/>
    <property type="match status" value="1"/>
</dbReference>
<dbReference type="SUPFAM" id="SSF51735">
    <property type="entry name" value="NAD(P)-binding Rossmann-fold domains"/>
    <property type="match status" value="1"/>
</dbReference>
<dbReference type="Gene3D" id="1.10.1040.10">
    <property type="entry name" value="N-(1-d-carboxylethyl)-l-norvaline Dehydrogenase, domain 2"/>
    <property type="match status" value="1"/>
</dbReference>
<feature type="binding site" evidence="4">
    <location>
        <position position="151"/>
    </location>
    <ligand>
        <name>NAD(+)</name>
        <dbReference type="ChEBI" id="CHEBI:57540"/>
    </ligand>
</feature>
<evidence type="ECO:0000256" key="1">
    <source>
        <dbReference type="ARBA" id="ARBA00009463"/>
    </source>
</evidence>
<gene>
    <name evidence="7" type="ORF">OXIME_000332</name>
</gene>
<feature type="binding site" evidence="4">
    <location>
        <position position="175"/>
    </location>
    <ligand>
        <name>NAD(+)</name>
        <dbReference type="ChEBI" id="CHEBI:57540"/>
    </ligand>
</feature>
<evidence type="ECO:0000259" key="5">
    <source>
        <dbReference type="Pfam" id="PF00725"/>
    </source>
</evidence>
<dbReference type="EMBL" id="CP133772">
    <property type="protein sequence ID" value="WYX99788.1"/>
    <property type="molecule type" value="Genomic_DNA"/>
</dbReference>
<dbReference type="InterPro" id="IPR036291">
    <property type="entry name" value="NAD(P)-bd_dom_sf"/>
</dbReference>
<proteinExistence type="inferred from homology"/>
<feature type="binding site" evidence="4">
    <location>
        <begin position="10"/>
        <end position="15"/>
    </location>
    <ligand>
        <name>NAD(+)</name>
        <dbReference type="ChEBI" id="CHEBI:57540"/>
    </ligand>
</feature>
<dbReference type="InterPro" id="IPR008927">
    <property type="entry name" value="6-PGluconate_DH-like_C_sf"/>
</dbReference>
<evidence type="ECO:0000313" key="8">
    <source>
        <dbReference type="Proteomes" id="UP001451606"/>
    </source>
</evidence>
<feature type="site" description="Important for catalytic activity" evidence="3">
    <location>
        <position position="172"/>
    </location>
</feature>
<reference evidence="7 8" key="1">
    <citation type="submission" date="2023-09" db="EMBL/GenBank/DDBJ databases">
        <authorList>
            <person name="Golyshina O.V."/>
            <person name="Lunev E.A."/>
            <person name="Bargiela R."/>
            <person name="Gaines M.C."/>
            <person name="Daum B."/>
            <person name="Bale N.J."/>
            <person name="Koenen M."/>
            <person name="Sinninghe Damst J.S."/>
            <person name="Yakimov M."/>
            <person name="Golyshin P.N."/>
        </authorList>
    </citation>
    <scope>NUCLEOTIDE SEQUENCE [LARGE SCALE GENOMIC DNA]</scope>
    <source>
        <strain evidence="7 8">M1</strain>
    </source>
</reference>
<dbReference type="Gene3D" id="3.40.50.720">
    <property type="entry name" value="NAD(P)-binding Rossmann-like Domain"/>
    <property type="match status" value="1"/>
</dbReference>
<organism evidence="7 8">
    <name type="scientific">Oxyplasma meridianum</name>
    <dbReference type="NCBI Taxonomy" id="3073602"/>
    <lineage>
        <taxon>Archaea</taxon>
        <taxon>Methanobacteriati</taxon>
        <taxon>Thermoplasmatota</taxon>
        <taxon>Thermoplasmata</taxon>
        <taxon>Thermoplasmatales</taxon>
        <taxon>Thermoplasmataceae</taxon>
        <taxon>Oxyplasma</taxon>
    </lineage>
</organism>
<dbReference type="PROSITE" id="PS00067">
    <property type="entry name" value="3HCDH"/>
    <property type="match status" value="1"/>
</dbReference>
<evidence type="ECO:0000256" key="3">
    <source>
        <dbReference type="PIRSR" id="PIRSR000105-1"/>
    </source>
</evidence>
<dbReference type="InterPro" id="IPR006180">
    <property type="entry name" value="3-OHacyl-CoA_DH_CS"/>
</dbReference>
<evidence type="ECO:0000256" key="2">
    <source>
        <dbReference type="ARBA" id="ARBA00023002"/>
    </source>
</evidence>
<evidence type="ECO:0000259" key="6">
    <source>
        <dbReference type="Pfam" id="PF02737"/>
    </source>
</evidence>
<dbReference type="PANTHER" id="PTHR48075">
    <property type="entry name" value="3-HYDROXYACYL-COA DEHYDROGENASE FAMILY PROTEIN"/>
    <property type="match status" value="1"/>
</dbReference>
<feature type="domain" description="3-hydroxyacyl-CoA dehydrogenase NAD binding" evidence="6">
    <location>
        <begin position="5"/>
        <end position="54"/>
    </location>
</feature>
<dbReference type="InterPro" id="IPR006176">
    <property type="entry name" value="3-OHacyl-CoA_DH_NAD-bd"/>
</dbReference>
<comment type="similarity">
    <text evidence="1">Belongs to the 3-hydroxyacyl-CoA dehydrogenase family.</text>
</comment>
<dbReference type="Pfam" id="PF02737">
    <property type="entry name" value="3HCDH_N"/>
    <property type="match status" value="2"/>
</dbReference>
<protein>
    <submittedName>
        <fullName evidence="7">3-hydroxyacyl-CoA dehydrogenase family protein</fullName>
    </submittedName>
</protein>
<dbReference type="Pfam" id="PF00725">
    <property type="entry name" value="3HCDH"/>
    <property type="match status" value="1"/>
</dbReference>
<dbReference type="GO" id="GO:0006631">
    <property type="term" value="P:fatty acid metabolic process"/>
    <property type="evidence" value="ECO:0007669"/>
    <property type="project" value="InterPro"/>
</dbReference>
<feature type="binding site" evidence="4">
    <location>
        <position position="33"/>
    </location>
    <ligand>
        <name>NAD(+)</name>
        <dbReference type="ChEBI" id="CHEBI:57540"/>
    </ligand>
</feature>
<dbReference type="InterPro" id="IPR013328">
    <property type="entry name" value="6PGD_dom2"/>
</dbReference>
<dbReference type="SUPFAM" id="SSF48179">
    <property type="entry name" value="6-phosphogluconate dehydrogenase C-terminal domain-like"/>
    <property type="match status" value="1"/>
</dbReference>